<dbReference type="InterPro" id="IPR000719">
    <property type="entry name" value="Prot_kinase_dom"/>
</dbReference>
<dbReference type="GO" id="GO:0005524">
    <property type="term" value="F:ATP binding"/>
    <property type="evidence" value="ECO:0007669"/>
    <property type="project" value="InterPro"/>
</dbReference>
<organism evidence="2 3">
    <name type="scientific">Rugamonas rubra</name>
    <dbReference type="NCBI Taxonomy" id="758825"/>
    <lineage>
        <taxon>Bacteria</taxon>
        <taxon>Pseudomonadati</taxon>
        <taxon>Pseudomonadota</taxon>
        <taxon>Betaproteobacteria</taxon>
        <taxon>Burkholderiales</taxon>
        <taxon>Oxalobacteraceae</taxon>
        <taxon>Telluria group</taxon>
        <taxon>Rugamonas</taxon>
    </lineage>
</organism>
<evidence type="ECO:0000313" key="3">
    <source>
        <dbReference type="Proteomes" id="UP000199470"/>
    </source>
</evidence>
<dbReference type="STRING" id="758825.SAMN02982985_05145"/>
<dbReference type="GO" id="GO:0004672">
    <property type="term" value="F:protein kinase activity"/>
    <property type="evidence" value="ECO:0007669"/>
    <property type="project" value="InterPro"/>
</dbReference>
<evidence type="ECO:0000259" key="1">
    <source>
        <dbReference type="PROSITE" id="PS50011"/>
    </source>
</evidence>
<gene>
    <name evidence="2" type="ORF">SAMN02982985_05145</name>
</gene>
<dbReference type="InterPro" id="IPR011009">
    <property type="entry name" value="Kinase-like_dom_sf"/>
</dbReference>
<sequence>MTKIVSVTAADGSTIEFYDEVKASGGMKDVYFSPTGKYVVAFFRGPADPALRERLAMITGSYRERILNQPGGEYWKKLFCWPTTMLEHEGRVGVVAPFYEDDFFFKHGSRNNDMLGIKGREKEGKWFASPSNRNKFLDPRELGDWMRQIKLCLMIARAVRRMHAAGLAHSDLSYKNVLIDPTTGRACLIDIDGLVVPGKFPPEVVGTPDFIAPECVMTAHLERNDPQRKLPSISTDRHALAVLIYMYLLFRHPLRGDKVHDVNDPHKDEELSMGANALFVEHPTDISNRIKTANLKAFELPWKDTARLPYHVVGPYLSELFTRAFTSGLADPAQRPTADEWENALVKTVDLLQPCANPACEQKWFVFDNKTKPVCPFCQTPFVGPLPVLNLYSSRKEGAFRPEGHRLMVYTNQSLFQWHIDRDIAPNERLSEEQKRRVGYFVFHQNVWYLVNEGMPDLIEVQTKTPIPVGGKVALTDGAQLLTSKKPSGRLFVVQLVNQ</sequence>
<evidence type="ECO:0000313" key="2">
    <source>
        <dbReference type="EMBL" id="SFM74027.1"/>
    </source>
</evidence>
<dbReference type="PROSITE" id="PS50011">
    <property type="entry name" value="PROTEIN_KINASE_DOM"/>
    <property type="match status" value="1"/>
</dbReference>
<name>A0A1I4TBR5_9BURK</name>
<feature type="domain" description="Protein kinase" evidence="1">
    <location>
        <begin position="1"/>
        <end position="346"/>
    </location>
</feature>
<dbReference type="EMBL" id="FOTW01000030">
    <property type="protein sequence ID" value="SFM74027.1"/>
    <property type="molecule type" value="Genomic_DNA"/>
</dbReference>
<protein>
    <submittedName>
        <fullName evidence="2">Protein kinase domain-containing protein</fullName>
    </submittedName>
</protein>
<dbReference type="AlphaFoldDB" id="A0A1I4TBR5"/>
<dbReference type="Proteomes" id="UP000199470">
    <property type="component" value="Unassembled WGS sequence"/>
</dbReference>
<dbReference type="OrthoDB" id="1022767at2"/>
<keyword evidence="2" id="KW-0418">Kinase</keyword>
<keyword evidence="2" id="KW-0808">Transferase</keyword>
<dbReference type="RefSeq" id="WP_093390553.1">
    <property type="nucleotide sequence ID" value="NZ_FOTW01000030.1"/>
</dbReference>
<accession>A0A1I4TBR5</accession>
<keyword evidence="3" id="KW-1185">Reference proteome</keyword>
<reference evidence="2 3" key="1">
    <citation type="submission" date="2016-10" db="EMBL/GenBank/DDBJ databases">
        <authorList>
            <person name="de Groot N.N."/>
        </authorList>
    </citation>
    <scope>NUCLEOTIDE SEQUENCE [LARGE SCALE GENOMIC DNA]</scope>
    <source>
        <strain evidence="2 3">ATCC 43154</strain>
    </source>
</reference>
<dbReference type="Gene3D" id="1.10.510.10">
    <property type="entry name" value="Transferase(Phosphotransferase) domain 1"/>
    <property type="match status" value="1"/>
</dbReference>
<dbReference type="Pfam" id="PF00069">
    <property type="entry name" value="Pkinase"/>
    <property type="match status" value="1"/>
</dbReference>
<proteinExistence type="predicted"/>
<dbReference type="SUPFAM" id="SSF56112">
    <property type="entry name" value="Protein kinase-like (PK-like)"/>
    <property type="match status" value="1"/>
</dbReference>